<organism evidence="9 10">
    <name type="scientific">Escallonia herrerae</name>
    <dbReference type="NCBI Taxonomy" id="1293975"/>
    <lineage>
        <taxon>Eukaryota</taxon>
        <taxon>Viridiplantae</taxon>
        <taxon>Streptophyta</taxon>
        <taxon>Embryophyta</taxon>
        <taxon>Tracheophyta</taxon>
        <taxon>Spermatophyta</taxon>
        <taxon>Magnoliopsida</taxon>
        <taxon>eudicotyledons</taxon>
        <taxon>Gunneridae</taxon>
        <taxon>Pentapetalae</taxon>
        <taxon>asterids</taxon>
        <taxon>campanulids</taxon>
        <taxon>Escalloniales</taxon>
        <taxon>Escalloniaceae</taxon>
        <taxon>Escallonia</taxon>
    </lineage>
</organism>
<evidence type="ECO:0008006" key="11">
    <source>
        <dbReference type="Google" id="ProtNLM"/>
    </source>
</evidence>
<evidence type="ECO:0000256" key="5">
    <source>
        <dbReference type="ARBA" id="ARBA00022737"/>
    </source>
</evidence>
<dbReference type="Pfam" id="PF13855">
    <property type="entry name" value="LRR_8"/>
    <property type="match status" value="1"/>
</dbReference>
<dbReference type="SUPFAM" id="SSF52058">
    <property type="entry name" value="L domain-like"/>
    <property type="match status" value="1"/>
</dbReference>
<accession>A0AA88X7F7</accession>
<dbReference type="EMBL" id="JAVXUP010000045">
    <property type="protein sequence ID" value="KAK3040929.1"/>
    <property type="molecule type" value="Genomic_DNA"/>
</dbReference>
<dbReference type="InterPro" id="IPR032675">
    <property type="entry name" value="LRR_dom_sf"/>
</dbReference>
<proteinExistence type="predicted"/>
<comment type="caution">
    <text evidence="9">The sequence shown here is derived from an EMBL/GenBank/DDBJ whole genome shotgun (WGS) entry which is preliminary data.</text>
</comment>
<reference evidence="9" key="1">
    <citation type="submission" date="2022-12" db="EMBL/GenBank/DDBJ databases">
        <title>Draft genome assemblies for two species of Escallonia (Escalloniales).</title>
        <authorList>
            <person name="Chanderbali A."/>
            <person name="Dervinis C."/>
            <person name="Anghel I."/>
            <person name="Soltis D."/>
            <person name="Soltis P."/>
            <person name="Zapata F."/>
        </authorList>
    </citation>
    <scope>NUCLEOTIDE SEQUENCE</scope>
    <source>
        <strain evidence="9">UCBG64.0493</strain>
        <tissue evidence="9">Leaf</tissue>
    </source>
</reference>
<protein>
    <recommendedName>
        <fullName evidence="11">Leucine-rich repeat-containing N-terminal plant-type domain-containing protein</fullName>
    </recommendedName>
</protein>
<evidence type="ECO:0000313" key="10">
    <source>
        <dbReference type="Proteomes" id="UP001188597"/>
    </source>
</evidence>
<name>A0AA88X7F7_9ASTE</name>
<dbReference type="PANTHER" id="PTHR48059:SF30">
    <property type="entry name" value="OS06G0587000 PROTEIN"/>
    <property type="match status" value="1"/>
</dbReference>
<gene>
    <name evidence="9" type="ORF">RJ639_028803</name>
</gene>
<evidence type="ECO:0000313" key="9">
    <source>
        <dbReference type="EMBL" id="KAK3040929.1"/>
    </source>
</evidence>
<dbReference type="PANTHER" id="PTHR48059">
    <property type="entry name" value="POLYGALACTURONASE INHIBITOR 1"/>
    <property type="match status" value="1"/>
</dbReference>
<comment type="subcellular location">
    <subcellularLocation>
        <location evidence="1">Cell envelope</location>
    </subcellularLocation>
    <subcellularLocation>
        <location evidence="2">Membrane</location>
    </subcellularLocation>
</comment>
<evidence type="ECO:0000256" key="1">
    <source>
        <dbReference type="ARBA" id="ARBA00004196"/>
    </source>
</evidence>
<dbReference type="AlphaFoldDB" id="A0AA88X7F7"/>
<evidence type="ECO:0000256" key="2">
    <source>
        <dbReference type="ARBA" id="ARBA00004370"/>
    </source>
</evidence>
<keyword evidence="7" id="KW-0325">Glycoprotein</keyword>
<keyword evidence="4 8" id="KW-0732">Signal</keyword>
<evidence type="ECO:0000256" key="7">
    <source>
        <dbReference type="ARBA" id="ARBA00023180"/>
    </source>
</evidence>
<feature type="chain" id="PRO_5041668504" description="Leucine-rich repeat-containing N-terminal plant-type domain-containing protein" evidence="8">
    <location>
        <begin position="20"/>
        <end position="238"/>
    </location>
</feature>
<dbReference type="InterPro" id="IPR051848">
    <property type="entry name" value="PGIP"/>
</dbReference>
<dbReference type="FunFam" id="3.80.10.10:FF:000041">
    <property type="entry name" value="LRR receptor-like serine/threonine-protein kinase ERECTA"/>
    <property type="match status" value="1"/>
</dbReference>
<keyword evidence="10" id="KW-1185">Reference proteome</keyword>
<feature type="signal peptide" evidence="8">
    <location>
        <begin position="1"/>
        <end position="19"/>
    </location>
</feature>
<evidence type="ECO:0000256" key="6">
    <source>
        <dbReference type="ARBA" id="ARBA00023136"/>
    </source>
</evidence>
<dbReference type="GO" id="GO:0016020">
    <property type="term" value="C:membrane"/>
    <property type="evidence" value="ECO:0007669"/>
    <property type="project" value="UniProtKB-SubCell"/>
</dbReference>
<dbReference type="Gene3D" id="3.80.10.10">
    <property type="entry name" value="Ribonuclease Inhibitor"/>
    <property type="match status" value="1"/>
</dbReference>
<dbReference type="Proteomes" id="UP001188597">
    <property type="component" value="Unassembled WGS sequence"/>
</dbReference>
<evidence type="ECO:0000256" key="3">
    <source>
        <dbReference type="ARBA" id="ARBA00022614"/>
    </source>
</evidence>
<dbReference type="InterPro" id="IPR001611">
    <property type="entry name" value="Leu-rich_rpt"/>
</dbReference>
<keyword evidence="5" id="KW-0677">Repeat</keyword>
<sequence>MGILSFSFFFLSMLEVIAGQAATDPNEVAALNKMVDYWNLRTKLNFTVDPCTRNATWAQENANPRIACDCSASVCHVTHLSVYHPHHHGHTTSAIHSANFTLFGNRRFQGTALEGPIPSSFSALTKVEDLLLRNCRVAGQLPTHLSSFTNLQILDLSFNKLTGHIPNSFQDFASLEYLYLGSNNLSGELPAKIVTSKLVALDISFNSISGNLPIDSSKVGFSMNTVGTSINANGLLDV</sequence>
<keyword evidence="6" id="KW-0472">Membrane</keyword>
<evidence type="ECO:0000256" key="4">
    <source>
        <dbReference type="ARBA" id="ARBA00022729"/>
    </source>
</evidence>
<keyword evidence="3" id="KW-0433">Leucine-rich repeat</keyword>
<evidence type="ECO:0000256" key="8">
    <source>
        <dbReference type="SAM" id="SignalP"/>
    </source>
</evidence>